<dbReference type="InterPro" id="IPR052613">
    <property type="entry name" value="LicD_transferase"/>
</dbReference>
<dbReference type="PANTHER" id="PTHR13627">
    <property type="entry name" value="FUKUTIN RELATED PROTEIN"/>
    <property type="match status" value="1"/>
</dbReference>
<evidence type="ECO:0000313" key="2">
    <source>
        <dbReference type="EMBL" id="VFK52167.1"/>
    </source>
</evidence>
<dbReference type="PANTHER" id="PTHR13627:SF31">
    <property type="entry name" value="RIBITOL 5-PHOSPHATE TRANSFERASE FKRP"/>
    <property type="match status" value="1"/>
</dbReference>
<name>A0A450ZEI2_9GAMM</name>
<gene>
    <name evidence="2" type="ORF">BECKTUN1418D_GA0071000_10156</name>
</gene>
<feature type="domain" description="LicD/FKTN/FKRP nucleotidyltransferase" evidence="1">
    <location>
        <begin position="14"/>
        <end position="65"/>
    </location>
</feature>
<organism evidence="2">
    <name type="scientific">Candidatus Kentrum sp. TUN</name>
    <dbReference type="NCBI Taxonomy" id="2126343"/>
    <lineage>
        <taxon>Bacteria</taxon>
        <taxon>Pseudomonadati</taxon>
        <taxon>Pseudomonadota</taxon>
        <taxon>Gammaproteobacteria</taxon>
        <taxon>Candidatus Kentrum</taxon>
    </lineage>
</organism>
<evidence type="ECO:0000259" key="1">
    <source>
        <dbReference type="Pfam" id="PF04991"/>
    </source>
</evidence>
<sequence length="87" mass="9928">MVSLLVRNVRAVLEKEKIPYRLDFGTLLGAVRGGDIISWDDDCDITIPRKHRDRAFRALQTILGDKRRVIRNLPVDGAHSRYQSGQV</sequence>
<dbReference type="AlphaFoldDB" id="A0A450ZEI2"/>
<protein>
    <submittedName>
        <fullName evidence="2">LicD family protein</fullName>
    </submittedName>
</protein>
<dbReference type="EMBL" id="CAADFX010000015">
    <property type="protein sequence ID" value="VFK52167.1"/>
    <property type="molecule type" value="Genomic_DNA"/>
</dbReference>
<proteinExistence type="predicted"/>
<reference evidence="2" key="1">
    <citation type="submission" date="2019-02" db="EMBL/GenBank/DDBJ databases">
        <authorList>
            <person name="Gruber-Vodicka R. H."/>
            <person name="Seah K. B. B."/>
        </authorList>
    </citation>
    <scope>NUCLEOTIDE SEQUENCE</scope>
    <source>
        <strain evidence="2">BECK_BY1</strain>
    </source>
</reference>
<dbReference type="GO" id="GO:0009100">
    <property type="term" value="P:glycoprotein metabolic process"/>
    <property type="evidence" value="ECO:0007669"/>
    <property type="project" value="UniProtKB-ARBA"/>
</dbReference>
<dbReference type="InterPro" id="IPR007074">
    <property type="entry name" value="LicD/FKTN/FKRP_NTP_transf"/>
</dbReference>
<dbReference type="Pfam" id="PF04991">
    <property type="entry name" value="LicD"/>
    <property type="match status" value="1"/>
</dbReference>
<accession>A0A450ZEI2</accession>